<dbReference type="WBParaSite" id="ACRNAN_scaffold1459.g14108.t1">
    <property type="protein sequence ID" value="ACRNAN_scaffold1459.g14108.t1"/>
    <property type="gene ID" value="ACRNAN_scaffold1459.g14108"/>
</dbReference>
<evidence type="ECO:0000259" key="4">
    <source>
        <dbReference type="PROSITE" id="PS50042"/>
    </source>
</evidence>
<dbReference type="AlphaFoldDB" id="A0A914CTW1"/>
<dbReference type="InterPro" id="IPR001895">
    <property type="entry name" value="RASGEF_cat_dom"/>
</dbReference>
<dbReference type="PROSITE" id="PS50212">
    <property type="entry name" value="RASGEF_NTER"/>
    <property type="match status" value="1"/>
</dbReference>
<feature type="domain" description="N-terminal Ras-GEF" evidence="6">
    <location>
        <begin position="509"/>
        <end position="649"/>
    </location>
</feature>
<dbReference type="Pfam" id="PF00618">
    <property type="entry name" value="RasGEF_N"/>
    <property type="match status" value="1"/>
</dbReference>
<dbReference type="InterPro" id="IPR023578">
    <property type="entry name" value="Ras_GEF_dom_sf"/>
</dbReference>
<dbReference type="PANTHER" id="PTHR23113">
    <property type="entry name" value="GUANINE NUCLEOTIDE EXCHANGE FACTOR"/>
    <property type="match status" value="1"/>
</dbReference>
<evidence type="ECO:0000259" key="5">
    <source>
        <dbReference type="PROSITE" id="PS50186"/>
    </source>
</evidence>
<dbReference type="PROSITE" id="PS00720">
    <property type="entry name" value="RASGEF"/>
    <property type="match status" value="1"/>
</dbReference>
<dbReference type="SUPFAM" id="SSF51206">
    <property type="entry name" value="cAMP-binding domain-like"/>
    <property type="match status" value="2"/>
</dbReference>
<dbReference type="Pfam" id="PF00610">
    <property type="entry name" value="DEP"/>
    <property type="match status" value="1"/>
</dbReference>
<keyword evidence="7" id="KW-1185">Reference proteome</keyword>
<dbReference type="Proteomes" id="UP000887540">
    <property type="component" value="Unplaced"/>
</dbReference>
<dbReference type="InterPro" id="IPR019804">
    <property type="entry name" value="Ras_G-nucl-exch_fac_CS"/>
</dbReference>
<dbReference type="PROSITE" id="PS50042">
    <property type="entry name" value="CNMP_BINDING_3"/>
    <property type="match status" value="2"/>
</dbReference>
<evidence type="ECO:0000259" key="3">
    <source>
        <dbReference type="PROSITE" id="PS50009"/>
    </source>
</evidence>
<dbReference type="InterPro" id="IPR029071">
    <property type="entry name" value="Ubiquitin-like_domsf"/>
</dbReference>
<dbReference type="GO" id="GO:0005085">
    <property type="term" value="F:guanyl-nucleotide exchange factor activity"/>
    <property type="evidence" value="ECO:0007669"/>
    <property type="project" value="UniProtKB-KW"/>
</dbReference>
<evidence type="ECO:0000256" key="2">
    <source>
        <dbReference type="PROSITE-ProRule" id="PRU00168"/>
    </source>
</evidence>
<dbReference type="Gene3D" id="1.20.870.10">
    <property type="entry name" value="Son of sevenless (SoS) protein Chain: S domain 1"/>
    <property type="match status" value="1"/>
</dbReference>
<dbReference type="GO" id="GO:0007265">
    <property type="term" value="P:Ras protein signal transduction"/>
    <property type="evidence" value="ECO:0007669"/>
    <property type="project" value="TreeGrafter"/>
</dbReference>
<reference evidence="8" key="1">
    <citation type="submission" date="2022-11" db="UniProtKB">
        <authorList>
            <consortium name="WormBaseParasite"/>
        </authorList>
    </citation>
    <scope>IDENTIFICATION</scope>
</reference>
<dbReference type="CDD" id="cd00155">
    <property type="entry name" value="RasGEF"/>
    <property type="match status" value="1"/>
</dbReference>
<feature type="domain" description="DEP" evidence="5">
    <location>
        <begin position="175"/>
        <end position="268"/>
    </location>
</feature>
<evidence type="ECO:0000313" key="8">
    <source>
        <dbReference type="WBParaSite" id="ACRNAN_scaffold1459.g14108.t1"/>
    </source>
</evidence>
<dbReference type="InterPro" id="IPR000591">
    <property type="entry name" value="DEP_dom"/>
</dbReference>
<dbReference type="SMART" id="SM00049">
    <property type="entry name" value="DEP"/>
    <property type="match status" value="1"/>
</dbReference>
<dbReference type="Gene3D" id="1.10.8.1240">
    <property type="match status" value="1"/>
</dbReference>
<evidence type="ECO:0000259" key="6">
    <source>
        <dbReference type="PROSITE" id="PS50212"/>
    </source>
</evidence>
<dbReference type="CDD" id="cd00038">
    <property type="entry name" value="CAP_ED"/>
    <property type="match status" value="2"/>
</dbReference>
<feature type="domain" description="Cyclic nucleotide-binding" evidence="4">
    <location>
        <begin position="1"/>
        <end position="57"/>
    </location>
</feature>
<organism evidence="7 8">
    <name type="scientific">Acrobeloides nanus</name>
    <dbReference type="NCBI Taxonomy" id="290746"/>
    <lineage>
        <taxon>Eukaryota</taxon>
        <taxon>Metazoa</taxon>
        <taxon>Ecdysozoa</taxon>
        <taxon>Nematoda</taxon>
        <taxon>Chromadorea</taxon>
        <taxon>Rhabditida</taxon>
        <taxon>Tylenchina</taxon>
        <taxon>Cephalobomorpha</taxon>
        <taxon>Cephaloboidea</taxon>
        <taxon>Cephalobidae</taxon>
        <taxon>Acrobeloides</taxon>
    </lineage>
</organism>
<keyword evidence="1 2" id="KW-0344">Guanine-nucleotide releasing factor</keyword>
<dbReference type="SMART" id="SM00147">
    <property type="entry name" value="RasGEF"/>
    <property type="match status" value="1"/>
</dbReference>
<dbReference type="PANTHER" id="PTHR23113:SF327">
    <property type="entry name" value="EXCHANGE PROTEIN DIRECTLY ACTIVATED BY CAMP, ISOFORM E"/>
    <property type="match status" value="1"/>
</dbReference>
<dbReference type="Gene3D" id="2.60.120.10">
    <property type="entry name" value="Jelly Rolls"/>
    <property type="match status" value="2"/>
</dbReference>
<evidence type="ECO:0000313" key="7">
    <source>
        <dbReference type="Proteomes" id="UP000887540"/>
    </source>
</evidence>
<name>A0A914CTW1_9BILA</name>
<dbReference type="SMART" id="SM00100">
    <property type="entry name" value="cNMP"/>
    <property type="match status" value="2"/>
</dbReference>
<dbReference type="InterPro" id="IPR036964">
    <property type="entry name" value="RASGEF_cat_dom_sf"/>
</dbReference>
<dbReference type="PROSITE" id="PS50186">
    <property type="entry name" value="DEP"/>
    <property type="match status" value="1"/>
</dbReference>
<sequence>MPDRVTNGVILFQQGDIVTYWYLLLSGEVELYQTVKLLEDHYVDTLSAGCLFGEIDLPRHSCSARVKKTAEFVRISHQHFLATYNKYADTLQRFIVVMEDLINGRSQAKVPSSSKRSTEPYLEESYEFDRMRRALPSQPLPHQNGRVAEEDGYDWSMPANLFELSHSLSTETRIYEAALSLKRIMQLRAPTLIRDRLIHNVFYANSMIGSEMTKWLHELFGEIFNGSQTITNLQVVGIWQALLENNIIAHVTNEQPFKDKMLFYKWTIEDPYEDFYRRLSEHPNMQMMPSGGLVLPADQRDLPPDEAQPPTLLELQNALLFLCTIGPDSLFKIILYKPRYERTTEELEFVYEELKYVKALSHLSTSVKRELASVIRFECHQNAGTVLFHQGETGHSWYIILKGSVDVSIQAKGFPTSVRQTTLREQDDFGKLALVSDSTRPATIATVEDNCEFLVIDKDFFAKILRDVEANTVRLKEHGQDVLVLEKINFIPVQQPQTGSLVSRAKSQCCYSVMAGLPEKMIEYILETRMDADDGVDTFLEDFILTHIIYMPSNILCNYLKNYYNRRASAPHIDGQNHPVEMEFSLEKQLIAKRRVISFLSTWEMVLGINFFLDSVANSFVEEMYCCVIEDSKFIPNMLPIVEQITAVRQLRENAMRMLSRHSAIILDCGVYSIQAPAPEPILPFLDTCNQCVYLSDTTYITISVRLDKTSSDIAELARSKLRCSNTNEECFLIEVKSSGERVVYAPTEVGVPTMLSLNGKLYVVFKDEIDSLIPLPEQNGPTEPVYHSVMDLMAADDIAHHLYLFHMELFEATDELELIFQVIGRDQFLGRVPANLDILLRRFNEVQYWTTTEVLLAATPVKRLNILKKLIKIAVHAKGNKDLLTLFAIVLGLSNISVSRLTQLWQRLPGRFRRVYAEFEALLDPSRNHRAYRIFVSKMSPPLIPFIPLLLKDLTFIHEGNKTYFAGLVNFEKMHMIANLLRNFRNCKSKFIAPNVQPKNPREIQSIVRNFRIIDNQRRLMEISYQIQPPNNPPHR</sequence>
<dbReference type="SUPFAM" id="SSF54236">
    <property type="entry name" value="Ubiquitin-like"/>
    <property type="match status" value="1"/>
</dbReference>
<dbReference type="InterPro" id="IPR008937">
    <property type="entry name" value="Ras-like_GEF"/>
</dbReference>
<dbReference type="SMART" id="SM00229">
    <property type="entry name" value="RasGEFN"/>
    <property type="match status" value="1"/>
</dbReference>
<dbReference type="InterPro" id="IPR000651">
    <property type="entry name" value="Ras-like_Gua-exchang_fac_N"/>
</dbReference>
<evidence type="ECO:0000256" key="1">
    <source>
        <dbReference type="ARBA" id="ARBA00022658"/>
    </source>
</evidence>
<dbReference type="Pfam" id="PF00617">
    <property type="entry name" value="RasGEF"/>
    <property type="match status" value="1"/>
</dbReference>
<protein>
    <submittedName>
        <fullName evidence="8">Rap guanine nucleotide exchange factor 4</fullName>
    </submittedName>
</protein>
<dbReference type="Gene3D" id="3.10.20.90">
    <property type="entry name" value="Phosphatidylinositol 3-kinase Catalytic Subunit, Chain A, domain 1"/>
    <property type="match status" value="1"/>
</dbReference>
<dbReference type="Gene3D" id="1.10.10.10">
    <property type="entry name" value="Winged helix-like DNA-binding domain superfamily/Winged helix DNA-binding domain"/>
    <property type="match status" value="1"/>
</dbReference>
<dbReference type="Pfam" id="PF00027">
    <property type="entry name" value="cNMP_binding"/>
    <property type="match status" value="2"/>
</dbReference>
<dbReference type="SUPFAM" id="SSF48366">
    <property type="entry name" value="Ras GEF"/>
    <property type="match status" value="1"/>
</dbReference>
<dbReference type="InterPro" id="IPR018490">
    <property type="entry name" value="cNMP-bd_dom_sf"/>
</dbReference>
<dbReference type="InterPro" id="IPR000595">
    <property type="entry name" value="cNMP-bd_dom"/>
</dbReference>
<dbReference type="InterPro" id="IPR036388">
    <property type="entry name" value="WH-like_DNA-bd_sf"/>
</dbReference>
<dbReference type="Gene3D" id="1.10.840.10">
    <property type="entry name" value="Ras guanine-nucleotide exchange factors catalytic domain"/>
    <property type="match status" value="1"/>
</dbReference>
<feature type="domain" description="Cyclic nucleotide-binding" evidence="4">
    <location>
        <begin position="359"/>
        <end position="465"/>
    </location>
</feature>
<proteinExistence type="predicted"/>
<dbReference type="InterPro" id="IPR036390">
    <property type="entry name" value="WH_DNA-bd_sf"/>
</dbReference>
<dbReference type="InterPro" id="IPR014710">
    <property type="entry name" value="RmlC-like_jellyroll"/>
</dbReference>
<dbReference type="GO" id="GO:0005886">
    <property type="term" value="C:plasma membrane"/>
    <property type="evidence" value="ECO:0007669"/>
    <property type="project" value="TreeGrafter"/>
</dbReference>
<dbReference type="PROSITE" id="PS50009">
    <property type="entry name" value="RASGEF_CAT"/>
    <property type="match status" value="1"/>
</dbReference>
<dbReference type="SUPFAM" id="SSF46785">
    <property type="entry name" value="Winged helix' DNA-binding domain"/>
    <property type="match status" value="1"/>
</dbReference>
<accession>A0A914CTW1</accession>
<dbReference type="CDD" id="cd06224">
    <property type="entry name" value="REM"/>
    <property type="match status" value="1"/>
</dbReference>
<feature type="domain" description="Ras-GEF" evidence="3">
    <location>
        <begin position="795"/>
        <end position="1031"/>
    </location>
</feature>